<feature type="compositionally biased region" description="Basic residues" evidence="1">
    <location>
        <begin position="463"/>
        <end position="472"/>
    </location>
</feature>
<evidence type="ECO:0000256" key="1">
    <source>
        <dbReference type="SAM" id="MobiDB-lite"/>
    </source>
</evidence>
<feature type="region of interest" description="Disordered" evidence="1">
    <location>
        <begin position="384"/>
        <end position="472"/>
    </location>
</feature>
<dbReference type="InParanoid" id="A0A078AQG4"/>
<dbReference type="Proteomes" id="UP000039865">
    <property type="component" value="Unassembled WGS sequence"/>
</dbReference>
<dbReference type="SUPFAM" id="SSF143575">
    <property type="entry name" value="GAS2 domain-like"/>
    <property type="match status" value="1"/>
</dbReference>
<dbReference type="GO" id="GO:0008017">
    <property type="term" value="F:microtubule binding"/>
    <property type="evidence" value="ECO:0007669"/>
    <property type="project" value="InterPro"/>
</dbReference>
<reference evidence="2 3" key="1">
    <citation type="submission" date="2014-06" db="EMBL/GenBank/DDBJ databases">
        <authorList>
            <person name="Swart Estienne"/>
        </authorList>
    </citation>
    <scope>NUCLEOTIDE SEQUENCE [LARGE SCALE GENOMIC DNA]</scope>
    <source>
        <strain evidence="2 3">130c</strain>
    </source>
</reference>
<keyword evidence="3" id="KW-1185">Reference proteome</keyword>
<proteinExistence type="predicted"/>
<protein>
    <submittedName>
        <fullName evidence="2">Gas2 domain containing protein</fullName>
    </submittedName>
</protein>
<accession>A0A078AQG4</accession>
<sequence>MKILAKFVKKQKENSIRLLKIEGEISQFQLQLIQDKIMRKQDKIEMMLMQFSSQEDFLGPQEQAQLRAQKFRQKQIDFKYEEINKTYLCTPFKSDDENQNFIVHRQIVKDMREAIKPSREILDEYVGMLKSLKLLKIKQLYEERIVTFNETSSDIERDSSGCITPEKELFVPNESFNSMSNIKPQVQSKNVSRMNSPINQSLIKDSYLYTDKTDLLINEFIQSNNVAMPITKIQTNVYQFGSRKVSTKVNNRVLLVKVKGGYMSMANFYYQYDETSHVKLMNQDKCSTTCSLNLNHDNSFLLNAEQLGKILITDTSKASFGTRSPSFYTTHQPDILKKLNMTGSAIDSPKQPIIQTNPLPSSRINLAQNYLSQSVFVETSSNFKGKTSGSAFKKQMAKLSPSRGEQDSDDSMSQDFQLETISSKLDTSFENSVDNSEQSFDSQQQKQQSSIPKQIHLNDQIKRLQKRQKQKK</sequence>
<name>A0A078AQG4_STYLE</name>
<organism evidence="2 3">
    <name type="scientific">Stylonychia lemnae</name>
    <name type="common">Ciliate</name>
    <dbReference type="NCBI Taxonomy" id="5949"/>
    <lineage>
        <taxon>Eukaryota</taxon>
        <taxon>Sar</taxon>
        <taxon>Alveolata</taxon>
        <taxon>Ciliophora</taxon>
        <taxon>Intramacronucleata</taxon>
        <taxon>Spirotrichea</taxon>
        <taxon>Stichotrichia</taxon>
        <taxon>Sporadotrichida</taxon>
        <taxon>Oxytrichidae</taxon>
        <taxon>Stylonychinae</taxon>
        <taxon>Stylonychia</taxon>
    </lineage>
</organism>
<evidence type="ECO:0000313" key="3">
    <source>
        <dbReference type="Proteomes" id="UP000039865"/>
    </source>
</evidence>
<dbReference type="AlphaFoldDB" id="A0A078AQG4"/>
<dbReference type="EMBL" id="CCKQ01012561">
    <property type="protein sequence ID" value="CDW84191.1"/>
    <property type="molecule type" value="Genomic_DNA"/>
</dbReference>
<evidence type="ECO:0000313" key="2">
    <source>
        <dbReference type="EMBL" id="CDW84191.1"/>
    </source>
</evidence>
<feature type="compositionally biased region" description="Low complexity" evidence="1">
    <location>
        <begin position="436"/>
        <end position="450"/>
    </location>
</feature>
<dbReference type="InterPro" id="IPR036534">
    <property type="entry name" value="GAR_dom_sf"/>
</dbReference>
<gene>
    <name evidence="2" type="primary">Contig9412.g10063</name>
    <name evidence="2" type="ORF">STYLEM_13248</name>
</gene>
<feature type="compositionally biased region" description="Polar residues" evidence="1">
    <location>
        <begin position="419"/>
        <end position="435"/>
    </location>
</feature>